<organism evidence="7 8">
    <name type="scientific">Clostridium tagluense</name>
    <dbReference type="NCBI Taxonomy" id="360422"/>
    <lineage>
        <taxon>Bacteria</taxon>
        <taxon>Bacillati</taxon>
        <taxon>Bacillota</taxon>
        <taxon>Clostridia</taxon>
        <taxon>Eubacteriales</taxon>
        <taxon>Clostridiaceae</taxon>
        <taxon>Clostridium</taxon>
    </lineage>
</organism>
<keyword evidence="2" id="KW-0479">Metal-binding</keyword>
<evidence type="ECO:0000313" key="7">
    <source>
        <dbReference type="EMBL" id="GCD09902.1"/>
    </source>
</evidence>
<dbReference type="Pfam" id="PF13534">
    <property type="entry name" value="Fer4_17"/>
    <property type="match status" value="1"/>
</dbReference>
<proteinExistence type="predicted"/>
<dbReference type="PANTHER" id="PTHR43255">
    <property type="entry name" value="IRON-SULFUR-BINDING OXIDOREDUCTASE FADF-RELATED-RELATED"/>
    <property type="match status" value="1"/>
</dbReference>
<dbReference type="PROSITE" id="PS51379">
    <property type="entry name" value="4FE4S_FER_2"/>
    <property type="match status" value="1"/>
</dbReference>
<keyword evidence="8" id="KW-1185">Reference proteome</keyword>
<keyword evidence="5" id="KW-0411">Iron-sulfur</keyword>
<dbReference type="Pfam" id="PF02754">
    <property type="entry name" value="CCG"/>
    <property type="match status" value="2"/>
</dbReference>
<dbReference type="SUPFAM" id="SSF46548">
    <property type="entry name" value="alpha-helical ferredoxin"/>
    <property type="match status" value="1"/>
</dbReference>
<dbReference type="GO" id="GO:0046872">
    <property type="term" value="F:metal ion binding"/>
    <property type="evidence" value="ECO:0007669"/>
    <property type="project" value="UniProtKB-KW"/>
</dbReference>
<comment type="caution">
    <text evidence="7">The sequence shown here is derived from an EMBL/GenBank/DDBJ whole genome shotgun (WGS) entry which is preliminary data.</text>
</comment>
<gene>
    <name evidence="7" type="ORF">Ctaglu_15250</name>
</gene>
<dbReference type="GO" id="GO:0051539">
    <property type="term" value="F:4 iron, 4 sulfur cluster binding"/>
    <property type="evidence" value="ECO:0007669"/>
    <property type="project" value="UniProtKB-KW"/>
</dbReference>
<dbReference type="InterPro" id="IPR004017">
    <property type="entry name" value="Cys_rich_dom"/>
</dbReference>
<dbReference type="PROSITE" id="PS00198">
    <property type="entry name" value="4FE4S_FER_1"/>
    <property type="match status" value="1"/>
</dbReference>
<keyword evidence="1" id="KW-0004">4Fe-4S</keyword>
<evidence type="ECO:0000256" key="5">
    <source>
        <dbReference type="ARBA" id="ARBA00023014"/>
    </source>
</evidence>
<dbReference type="EMBL" id="BHYK01000007">
    <property type="protein sequence ID" value="GCD09902.1"/>
    <property type="molecule type" value="Genomic_DNA"/>
</dbReference>
<accession>A0A401UKA9</accession>
<sequence>MRKISLSEDILKRVDTMSKECIACKKCMENCIMLDEYCSSPKELFSKIIRDREIDIKIPYSCNLCNLCSEVCPRDINQKELYLELRRYAFKNHKKVIMPLGYKVVKFHQKNSFSRFFSASSKGVEDVSSTAFIPGCSLMSYSPEMVMKTYKYLQNIMPGIKIILKCCGNPTHTMGDEKGFKQYYSQLDHEIQKLKVAEIITTCPNCFISIKKNSPNLKITTVWEKINESIIPDGLLNKYDNVDIKFSLHDPCPTRYEGNTQGAVREIIKKMGIKMEEFKFSKGQTVCCGAGAMVGVTNNKLATEHMSKRAADAPSDHILTYCQTCAESLSTGEKNAVHLLDLMFNEEMFSNLIFQQKKSNTAEKWMNRYKGKRRIQKL</sequence>
<dbReference type="PANTHER" id="PTHR43255:SF1">
    <property type="entry name" value="IRON-SULFUR-BINDING OXIDOREDUCTASE FADF-RELATED"/>
    <property type="match status" value="1"/>
</dbReference>
<evidence type="ECO:0000259" key="6">
    <source>
        <dbReference type="PROSITE" id="PS51379"/>
    </source>
</evidence>
<evidence type="ECO:0000256" key="2">
    <source>
        <dbReference type="ARBA" id="ARBA00022723"/>
    </source>
</evidence>
<feature type="domain" description="4Fe-4S ferredoxin-type" evidence="6">
    <location>
        <begin position="52"/>
        <end position="82"/>
    </location>
</feature>
<keyword evidence="4" id="KW-0408">Iron</keyword>
<protein>
    <recommendedName>
        <fullName evidence="6">4Fe-4S ferredoxin-type domain-containing protein</fullName>
    </recommendedName>
</protein>
<dbReference type="InterPro" id="IPR017900">
    <property type="entry name" value="4Fe4S_Fe_S_CS"/>
</dbReference>
<keyword evidence="3" id="KW-0560">Oxidoreductase</keyword>
<dbReference type="GO" id="GO:0016491">
    <property type="term" value="F:oxidoreductase activity"/>
    <property type="evidence" value="ECO:0007669"/>
    <property type="project" value="UniProtKB-KW"/>
</dbReference>
<dbReference type="OrthoDB" id="5241828at2"/>
<evidence type="ECO:0000256" key="4">
    <source>
        <dbReference type="ARBA" id="ARBA00023004"/>
    </source>
</evidence>
<dbReference type="InterPro" id="IPR051460">
    <property type="entry name" value="HdrC_iron-sulfur_subunit"/>
</dbReference>
<dbReference type="GO" id="GO:0005886">
    <property type="term" value="C:plasma membrane"/>
    <property type="evidence" value="ECO:0007669"/>
    <property type="project" value="TreeGrafter"/>
</dbReference>
<dbReference type="InterPro" id="IPR017896">
    <property type="entry name" value="4Fe4S_Fe-S-bd"/>
</dbReference>
<dbReference type="Proteomes" id="UP000287872">
    <property type="component" value="Unassembled WGS sequence"/>
</dbReference>
<reference evidence="7 8" key="1">
    <citation type="submission" date="2018-11" db="EMBL/GenBank/DDBJ databases">
        <title>Genome sequencing and assembly of Clostridium tagluense strain A121.</title>
        <authorList>
            <person name="Murakami T."/>
            <person name="Segawa T."/>
            <person name="Shcherbakova V.A."/>
            <person name="Mori H."/>
            <person name="Yoshimura Y."/>
        </authorList>
    </citation>
    <scope>NUCLEOTIDE SEQUENCE [LARGE SCALE GENOMIC DNA]</scope>
    <source>
        <strain evidence="7 8">A121</strain>
    </source>
</reference>
<dbReference type="RefSeq" id="WP_124999767.1">
    <property type="nucleotide sequence ID" value="NZ_BHYK01000007.1"/>
</dbReference>
<evidence type="ECO:0000313" key="8">
    <source>
        <dbReference type="Proteomes" id="UP000287872"/>
    </source>
</evidence>
<dbReference type="Gene3D" id="3.30.70.3270">
    <property type="match status" value="1"/>
</dbReference>
<dbReference type="AlphaFoldDB" id="A0A401UKA9"/>
<evidence type="ECO:0000256" key="1">
    <source>
        <dbReference type="ARBA" id="ARBA00022485"/>
    </source>
</evidence>
<evidence type="ECO:0000256" key="3">
    <source>
        <dbReference type="ARBA" id="ARBA00023002"/>
    </source>
</evidence>
<name>A0A401UKA9_9CLOT</name>